<organism evidence="2 3">
    <name type="scientific">Vigna mungo</name>
    <name type="common">Black gram</name>
    <name type="synonym">Phaseolus mungo</name>
    <dbReference type="NCBI Taxonomy" id="3915"/>
    <lineage>
        <taxon>Eukaryota</taxon>
        <taxon>Viridiplantae</taxon>
        <taxon>Streptophyta</taxon>
        <taxon>Embryophyta</taxon>
        <taxon>Tracheophyta</taxon>
        <taxon>Spermatophyta</taxon>
        <taxon>Magnoliopsida</taxon>
        <taxon>eudicotyledons</taxon>
        <taxon>Gunneridae</taxon>
        <taxon>Pentapetalae</taxon>
        <taxon>rosids</taxon>
        <taxon>fabids</taxon>
        <taxon>Fabales</taxon>
        <taxon>Fabaceae</taxon>
        <taxon>Papilionoideae</taxon>
        <taxon>50 kb inversion clade</taxon>
        <taxon>NPAAA clade</taxon>
        <taxon>indigoferoid/millettioid clade</taxon>
        <taxon>Phaseoleae</taxon>
        <taxon>Vigna</taxon>
    </lineage>
</organism>
<dbReference type="PROSITE" id="PS50994">
    <property type="entry name" value="INTEGRASE"/>
    <property type="match status" value="1"/>
</dbReference>
<dbReference type="AlphaFoldDB" id="A0AAQ3S503"/>
<dbReference type="GO" id="GO:0015074">
    <property type="term" value="P:DNA integration"/>
    <property type="evidence" value="ECO:0007669"/>
    <property type="project" value="InterPro"/>
</dbReference>
<dbReference type="Gene3D" id="3.30.420.10">
    <property type="entry name" value="Ribonuclease H-like superfamily/Ribonuclease H"/>
    <property type="match status" value="1"/>
</dbReference>
<dbReference type="PANTHER" id="PTHR35046:SF18">
    <property type="entry name" value="RNA-DIRECTED DNA POLYMERASE"/>
    <property type="match status" value="1"/>
</dbReference>
<dbReference type="Proteomes" id="UP001374535">
    <property type="component" value="Chromosome 3"/>
</dbReference>
<feature type="domain" description="Integrase catalytic" evidence="1">
    <location>
        <begin position="10"/>
        <end position="153"/>
    </location>
</feature>
<dbReference type="SUPFAM" id="SSF53098">
    <property type="entry name" value="Ribonuclease H-like"/>
    <property type="match status" value="1"/>
</dbReference>
<protein>
    <recommendedName>
        <fullName evidence="1">Integrase catalytic domain-containing protein</fullName>
    </recommendedName>
</protein>
<gene>
    <name evidence="2" type="ORF">V8G54_009560</name>
</gene>
<dbReference type="InterPro" id="IPR036397">
    <property type="entry name" value="RNaseH_sf"/>
</dbReference>
<evidence type="ECO:0000313" key="2">
    <source>
        <dbReference type="EMBL" id="WVZ16578.1"/>
    </source>
</evidence>
<dbReference type="EMBL" id="CP144698">
    <property type="protein sequence ID" value="WVZ16578.1"/>
    <property type="molecule type" value="Genomic_DNA"/>
</dbReference>
<dbReference type="InterPro" id="IPR012337">
    <property type="entry name" value="RNaseH-like_sf"/>
</dbReference>
<dbReference type="PANTHER" id="PTHR35046">
    <property type="entry name" value="ZINC KNUCKLE (CCHC-TYPE) FAMILY PROTEIN"/>
    <property type="match status" value="1"/>
</dbReference>
<proteinExistence type="predicted"/>
<keyword evidence="3" id="KW-1185">Reference proteome</keyword>
<evidence type="ECO:0000259" key="1">
    <source>
        <dbReference type="PROSITE" id="PS50994"/>
    </source>
</evidence>
<reference evidence="2 3" key="1">
    <citation type="journal article" date="2023" name="Life. Sci Alliance">
        <title>Evolutionary insights into 3D genome organization and epigenetic landscape of Vigna mungo.</title>
        <authorList>
            <person name="Junaid A."/>
            <person name="Singh B."/>
            <person name="Bhatia S."/>
        </authorList>
    </citation>
    <scope>NUCLEOTIDE SEQUENCE [LARGE SCALE GENOMIC DNA]</scope>
    <source>
        <strain evidence="2">Urdbean</strain>
    </source>
</reference>
<accession>A0AAQ3S503</accession>
<dbReference type="GO" id="GO:0003676">
    <property type="term" value="F:nucleic acid binding"/>
    <property type="evidence" value="ECO:0007669"/>
    <property type="project" value="InterPro"/>
</dbReference>
<sequence length="153" mass="17174">MNLLQAAIVPLPIPTQVWSNFSMDFIGGLPKVQGKDTILVVVDRLTKYAHFLALTHPFTAAEVAQLFIKEIVRLHGFPSTIVSDRDNIFLSNFWKELFKQAGTKLRFSTAYHPQSDGQIEVVNRCLETYLRCMTGTNPRSSHQASVSLNHSSV</sequence>
<dbReference type="InterPro" id="IPR001584">
    <property type="entry name" value="Integrase_cat-core"/>
</dbReference>
<name>A0AAQ3S503_VIGMU</name>
<evidence type="ECO:0000313" key="3">
    <source>
        <dbReference type="Proteomes" id="UP001374535"/>
    </source>
</evidence>